<accession>A0A645B155</accession>
<name>A0A645B155_9ZZZZ</name>
<comment type="caution">
    <text evidence="1">The sequence shown here is derived from an EMBL/GenBank/DDBJ whole genome shotgun (WGS) entry which is preliminary data.</text>
</comment>
<evidence type="ECO:0000313" key="1">
    <source>
        <dbReference type="EMBL" id="MPM59195.1"/>
    </source>
</evidence>
<dbReference type="AlphaFoldDB" id="A0A645B155"/>
<proteinExistence type="predicted"/>
<organism evidence="1">
    <name type="scientific">bioreactor metagenome</name>
    <dbReference type="NCBI Taxonomy" id="1076179"/>
    <lineage>
        <taxon>unclassified sequences</taxon>
        <taxon>metagenomes</taxon>
        <taxon>ecological metagenomes</taxon>
    </lineage>
</organism>
<reference evidence="1" key="1">
    <citation type="submission" date="2019-08" db="EMBL/GenBank/DDBJ databases">
        <authorList>
            <person name="Kucharzyk K."/>
            <person name="Murdoch R.W."/>
            <person name="Higgins S."/>
            <person name="Loffler F."/>
        </authorList>
    </citation>
    <scope>NUCLEOTIDE SEQUENCE</scope>
</reference>
<dbReference type="EMBL" id="VSSQ01017167">
    <property type="protein sequence ID" value="MPM59195.1"/>
    <property type="molecule type" value="Genomic_DNA"/>
</dbReference>
<sequence length="128" mass="15049">MPVFRPQRNITFVGAAFFQLFRYPLQTQKVERLLLRASGHAFHEPVHDHVGIVRQAQRRQKGGPFPSFDDGKSLILHVDERGEFIFDVNKFIDEHPRRFFRFDVFRAGVALHVSGLRVFHHDDIRPYP</sequence>
<protein>
    <submittedName>
        <fullName evidence="1">Uncharacterized protein</fullName>
    </submittedName>
</protein>
<gene>
    <name evidence="1" type="ORF">SDC9_106035</name>
</gene>